<dbReference type="InterPro" id="IPR003675">
    <property type="entry name" value="Rce1/LyrA-like_dom"/>
</dbReference>
<evidence type="ECO:0000256" key="1">
    <source>
        <dbReference type="ARBA" id="ARBA00004651"/>
    </source>
</evidence>
<dbReference type="GO" id="GO:0004175">
    <property type="term" value="F:endopeptidase activity"/>
    <property type="evidence" value="ECO:0007669"/>
    <property type="project" value="UniProtKB-ARBA"/>
</dbReference>
<keyword evidence="4" id="KW-0472">Membrane</keyword>
<dbReference type="GO" id="GO:0005886">
    <property type="term" value="C:plasma membrane"/>
    <property type="evidence" value="ECO:0007669"/>
    <property type="project" value="UniProtKB-SubCell"/>
</dbReference>
<feature type="transmembrane region" description="Helical" evidence="4">
    <location>
        <begin position="49"/>
        <end position="69"/>
    </location>
</feature>
<feature type="transmembrane region" description="Helical" evidence="4">
    <location>
        <begin position="81"/>
        <end position="103"/>
    </location>
</feature>
<evidence type="ECO:0000259" key="5">
    <source>
        <dbReference type="Pfam" id="PF02517"/>
    </source>
</evidence>
<accession>A0A084ABM5</accession>
<keyword evidence="3" id="KW-1003">Cell membrane</keyword>
<dbReference type="Proteomes" id="UP000028401">
    <property type="component" value="Unassembled WGS sequence"/>
</dbReference>
<feature type="transmembrane region" description="Helical" evidence="4">
    <location>
        <begin position="204"/>
        <end position="225"/>
    </location>
</feature>
<feature type="transmembrane region" description="Helical" evidence="4">
    <location>
        <begin position="159"/>
        <end position="184"/>
    </location>
</feature>
<dbReference type="RefSeq" id="WP_042748099.1">
    <property type="nucleotide sequence ID" value="NZ_AZSI01000024.1"/>
</dbReference>
<evidence type="ECO:0000256" key="2">
    <source>
        <dbReference type="ARBA" id="ARBA00009067"/>
    </source>
</evidence>
<protein>
    <recommendedName>
        <fullName evidence="5">CAAX prenyl protease 2/Lysostaphin resistance protein A-like domain-containing protein</fullName>
    </recommendedName>
</protein>
<name>A0A084ABM5_LACLC</name>
<proteinExistence type="inferred from homology"/>
<dbReference type="GO" id="GO:0080120">
    <property type="term" value="P:CAAX-box protein maturation"/>
    <property type="evidence" value="ECO:0007669"/>
    <property type="project" value="UniProtKB-ARBA"/>
</dbReference>
<reference evidence="6 7" key="1">
    <citation type="submission" date="2014-06" db="EMBL/GenBank/DDBJ databases">
        <title>Draft genome sequence of the putrescine producing strain Lactococcus lactis subsp cremoris GE214.</title>
        <authorList>
            <person name="Ladero V."/>
            <person name="Linares D.M."/>
            <person name="del Rio B."/>
            <person name="Mayo B."/>
            <person name="Martin M.C."/>
            <person name="Fernandez M."/>
            <person name="Alvarez M.A."/>
        </authorList>
    </citation>
    <scope>NUCLEOTIDE SEQUENCE [LARGE SCALE GENOMIC DNA]</scope>
    <source>
        <strain evidence="6 7">GE214</strain>
    </source>
</reference>
<feature type="transmembrane region" description="Helical" evidence="4">
    <location>
        <begin position="12"/>
        <end position="29"/>
    </location>
</feature>
<comment type="subcellular location">
    <subcellularLocation>
        <location evidence="1">Cell membrane</location>
        <topology evidence="1">Multi-pass membrane protein</topology>
    </subcellularLocation>
</comment>
<dbReference type="AlphaFoldDB" id="A0A084ABM5"/>
<evidence type="ECO:0000256" key="3">
    <source>
        <dbReference type="ARBA" id="ARBA00022475"/>
    </source>
</evidence>
<evidence type="ECO:0000313" key="6">
    <source>
        <dbReference type="EMBL" id="KEY62704.1"/>
    </source>
</evidence>
<organism evidence="6 7">
    <name type="scientific">Lactococcus cremoris subsp. cremoris GE214</name>
    <dbReference type="NCBI Taxonomy" id="1415168"/>
    <lineage>
        <taxon>Bacteria</taxon>
        <taxon>Bacillati</taxon>
        <taxon>Bacillota</taxon>
        <taxon>Bacilli</taxon>
        <taxon>Lactobacillales</taxon>
        <taxon>Streptococcaceae</taxon>
        <taxon>Lactococcus</taxon>
        <taxon>Lactococcus cremoris subsp. cremoris</taxon>
    </lineage>
</organism>
<dbReference type="PATRIC" id="fig|1415168.3.peg.1163"/>
<evidence type="ECO:0000256" key="4">
    <source>
        <dbReference type="SAM" id="Phobius"/>
    </source>
</evidence>
<comment type="caution">
    <text evidence="6">The sequence shown here is derived from an EMBL/GenBank/DDBJ whole genome shotgun (WGS) entry which is preliminary data.</text>
</comment>
<gene>
    <name evidence="6" type="ORF">U725_01096</name>
</gene>
<sequence length="226" mass="26427">MIERIKKSLQTKLKTLLVLLVTVVLYNGWEPSLGIFPTGFYDFTFNHYGAVDILTFSLITIIAYKNRAFRKFFDIFRWKNLLFILFFIIGGIVFIALAHKLYFQMTTALEAFPEHGVDVANSLARTPFWTHSLDLFVIGPICEELIFREYLYRLFDKKWLACFVSVVVFARIHTGFTYSFFFYLPMSLVVTLAYHRRKAIGESIILHSSINLINNYLPYLLNFLVP</sequence>
<comment type="similarity">
    <text evidence="2">Belongs to the UPF0177 family.</text>
</comment>
<keyword evidence="4" id="KW-0812">Transmembrane</keyword>
<dbReference type="Pfam" id="PF02517">
    <property type="entry name" value="Rce1-like"/>
    <property type="match status" value="1"/>
</dbReference>
<evidence type="ECO:0000313" key="7">
    <source>
        <dbReference type="Proteomes" id="UP000028401"/>
    </source>
</evidence>
<keyword evidence="4" id="KW-1133">Transmembrane helix</keyword>
<dbReference type="EMBL" id="AZSI01000024">
    <property type="protein sequence ID" value="KEY62704.1"/>
    <property type="molecule type" value="Genomic_DNA"/>
</dbReference>
<feature type="domain" description="CAAX prenyl protease 2/Lysostaphin resistance protein A-like" evidence="5">
    <location>
        <begin position="130"/>
        <end position="213"/>
    </location>
</feature>